<dbReference type="GO" id="GO:0046983">
    <property type="term" value="F:protein dimerization activity"/>
    <property type="evidence" value="ECO:0007669"/>
    <property type="project" value="InterPro"/>
</dbReference>
<reference evidence="5" key="1">
    <citation type="journal article" date="2015" name="Nature">
        <title>Complex archaea that bridge the gap between prokaryotes and eukaryotes.</title>
        <authorList>
            <person name="Spang A."/>
            <person name="Saw J.H."/>
            <person name="Jorgensen S.L."/>
            <person name="Zaremba-Niedzwiedzka K."/>
            <person name="Martijn J."/>
            <person name="Lind A.E."/>
            <person name="van Eijk R."/>
            <person name="Schleper C."/>
            <person name="Guy L."/>
            <person name="Ettema T.J."/>
        </authorList>
    </citation>
    <scope>NUCLEOTIDE SEQUENCE</scope>
</reference>
<dbReference type="SUPFAM" id="SSF50037">
    <property type="entry name" value="C-terminal domain of transcriptional repressors"/>
    <property type="match status" value="1"/>
</dbReference>
<evidence type="ECO:0000313" key="5">
    <source>
        <dbReference type="EMBL" id="KKK78395.1"/>
    </source>
</evidence>
<accession>A0A0F8YX42</accession>
<dbReference type="Pfam" id="PF02742">
    <property type="entry name" value="Fe_dep_repr_C"/>
    <property type="match status" value="1"/>
</dbReference>
<dbReference type="InterPro" id="IPR001367">
    <property type="entry name" value="Fe_dep_repressor"/>
</dbReference>
<feature type="domain" description="Ferrous iron transporter FeoA-like" evidence="4">
    <location>
        <begin position="144"/>
        <end position="214"/>
    </location>
</feature>
<comment type="subunit">
    <text evidence="2">Homodimer.</text>
</comment>
<organism evidence="5">
    <name type="scientific">marine sediment metagenome</name>
    <dbReference type="NCBI Taxonomy" id="412755"/>
    <lineage>
        <taxon>unclassified sequences</taxon>
        <taxon>metagenomes</taxon>
        <taxon>ecological metagenomes</taxon>
    </lineage>
</organism>
<name>A0A0F8YX42_9ZZZZ</name>
<dbReference type="PANTHER" id="PTHR33238:SF11">
    <property type="entry name" value="TRANSCRIPTIONAL REGULATOR MNTR"/>
    <property type="match status" value="1"/>
</dbReference>
<dbReference type="GO" id="GO:0003700">
    <property type="term" value="F:DNA-binding transcription factor activity"/>
    <property type="evidence" value="ECO:0007669"/>
    <property type="project" value="InterPro"/>
</dbReference>
<evidence type="ECO:0000259" key="4">
    <source>
        <dbReference type="SMART" id="SM00899"/>
    </source>
</evidence>
<dbReference type="InterPro" id="IPR036388">
    <property type="entry name" value="WH-like_DNA-bd_sf"/>
</dbReference>
<comment type="subcellular location">
    <subcellularLocation>
        <location evidence="1">Cytoplasm</location>
    </subcellularLocation>
</comment>
<dbReference type="InterPro" id="IPR036421">
    <property type="entry name" value="Fe_dep_repressor_sf"/>
</dbReference>
<dbReference type="SUPFAM" id="SSF47979">
    <property type="entry name" value="Iron-dependent repressor protein, dimerization domain"/>
    <property type="match status" value="1"/>
</dbReference>
<dbReference type="GO" id="GO:0005737">
    <property type="term" value="C:cytoplasm"/>
    <property type="evidence" value="ECO:0007669"/>
    <property type="project" value="UniProtKB-SubCell"/>
</dbReference>
<dbReference type="EMBL" id="LAZR01054509">
    <property type="protein sequence ID" value="KKK78395.1"/>
    <property type="molecule type" value="Genomic_DNA"/>
</dbReference>
<sequence>MEISEEAQEILETLWMSTEEEKKDFVDLKSLKISKNVVPIEELTKHKLVILSGPGIKLSPEGRREGENIVRRHRLAERLLVDVLDIKGKLVHETACHFEHLLHKGIDESICILLGHPRVCPHRKAIPLGKCCHVTKESTTKIVSSLADLKPTQKGKIAYIYTKEPKKLRKLMATGILPGKSITLLQKFPSYVFQVGQTQIAVDKEMADAIYVRLTE</sequence>
<dbReference type="PANTHER" id="PTHR33238">
    <property type="entry name" value="IRON (METAL) DEPENDENT REPRESSOR, DTXR FAMILY"/>
    <property type="match status" value="1"/>
</dbReference>
<dbReference type="SMART" id="SM00529">
    <property type="entry name" value="HTH_DTXR"/>
    <property type="match status" value="1"/>
</dbReference>
<dbReference type="InterPro" id="IPR022689">
    <property type="entry name" value="Iron_dep_repressor"/>
</dbReference>
<comment type="caution">
    <text evidence="5">The sequence shown here is derived from an EMBL/GenBank/DDBJ whole genome shotgun (WGS) entry which is preliminary data.</text>
</comment>
<evidence type="ECO:0000256" key="1">
    <source>
        <dbReference type="ARBA" id="ARBA00004496"/>
    </source>
</evidence>
<dbReference type="InterPro" id="IPR050536">
    <property type="entry name" value="DtxR_MntR_Metal-Reg"/>
</dbReference>
<dbReference type="InterPro" id="IPR008988">
    <property type="entry name" value="Transcriptional_repressor_C"/>
</dbReference>
<proteinExistence type="predicted"/>
<dbReference type="Gene3D" id="1.10.10.10">
    <property type="entry name" value="Winged helix-like DNA-binding domain superfamily/Winged helix DNA-binding domain"/>
    <property type="match status" value="1"/>
</dbReference>
<dbReference type="InterPro" id="IPR007167">
    <property type="entry name" value="Fe-transptr_FeoA-like"/>
</dbReference>
<dbReference type="Gene3D" id="2.30.30.90">
    <property type="match status" value="1"/>
</dbReference>
<dbReference type="Pfam" id="PF04023">
    <property type="entry name" value="FeoA"/>
    <property type="match status" value="1"/>
</dbReference>
<gene>
    <name evidence="5" type="ORF">LCGC14_2843990</name>
</gene>
<evidence type="ECO:0000256" key="2">
    <source>
        <dbReference type="ARBA" id="ARBA00011738"/>
    </source>
</evidence>
<keyword evidence="3" id="KW-0408">Iron</keyword>
<dbReference type="AlphaFoldDB" id="A0A0F8YX42"/>
<protein>
    <recommendedName>
        <fullName evidence="4">Ferrous iron transporter FeoA-like domain-containing protein</fullName>
    </recommendedName>
</protein>
<dbReference type="SMART" id="SM00899">
    <property type="entry name" value="FeoA"/>
    <property type="match status" value="1"/>
</dbReference>
<dbReference type="InterPro" id="IPR038157">
    <property type="entry name" value="FeoA_core_dom"/>
</dbReference>
<dbReference type="GO" id="GO:0046914">
    <property type="term" value="F:transition metal ion binding"/>
    <property type="evidence" value="ECO:0007669"/>
    <property type="project" value="InterPro"/>
</dbReference>
<evidence type="ECO:0000256" key="3">
    <source>
        <dbReference type="ARBA" id="ARBA00023004"/>
    </source>
</evidence>